<comment type="caution">
    <text evidence="1">The sequence shown here is derived from an EMBL/GenBank/DDBJ whole genome shotgun (WGS) entry which is preliminary data.</text>
</comment>
<sequence>MLYKKKYGIAYHEMIINGGRCACGRLVACIVAIIDALTSGHRSYVRPIRARWKRSCRFFGRSTCKHAKIHPSTGNQSGRVLNFEKHQPQHTRSALDALARFFFLKRFWIAVATRTARPFRLRCPLSPYLDFRLLNVEAPCLPSRFEISTHGGSYTLILHRRFEYCEPLRRGPNQMAGIQLIDSILQFHATALFLYTARQQPLKLKPHRRMHSSRTKICIHFLGVVFYVKPQSLGQGQFASPLLTPQVWGRFPELYTRQGRFWIAVATRTARPFRLRSPLSPNLDFKLLNVEAPCLPSRFEISTHGGSYTLIHHRRFEYYEPLRRGPNQMAG</sequence>
<keyword evidence="2" id="KW-1185">Reference proteome</keyword>
<evidence type="ECO:0000313" key="1">
    <source>
        <dbReference type="EMBL" id="KRZ16483.1"/>
    </source>
</evidence>
<feature type="non-terminal residue" evidence="1">
    <location>
        <position position="331"/>
    </location>
</feature>
<gene>
    <name evidence="1" type="ORF">T11_8500</name>
</gene>
<evidence type="ECO:0000313" key="2">
    <source>
        <dbReference type="Proteomes" id="UP000055024"/>
    </source>
</evidence>
<protein>
    <submittedName>
        <fullName evidence="1">Uncharacterized protein</fullName>
    </submittedName>
</protein>
<organism evidence="1 2">
    <name type="scientific">Trichinella zimbabwensis</name>
    <dbReference type="NCBI Taxonomy" id="268475"/>
    <lineage>
        <taxon>Eukaryota</taxon>
        <taxon>Metazoa</taxon>
        <taxon>Ecdysozoa</taxon>
        <taxon>Nematoda</taxon>
        <taxon>Enoplea</taxon>
        <taxon>Dorylaimia</taxon>
        <taxon>Trichinellida</taxon>
        <taxon>Trichinellidae</taxon>
        <taxon>Trichinella</taxon>
    </lineage>
</organism>
<dbReference type="Proteomes" id="UP000055024">
    <property type="component" value="Unassembled WGS sequence"/>
</dbReference>
<dbReference type="AlphaFoldDB" id="A0A0V1I0Q8"/>
<reference evidence="1 2" key="1">
    <citation type="submission" date="2015-01" db="EMBL/GenBank/DDBJ databases">
        <title>Evolution of Trichinella species and genotypes.</title>
        <authorList>
            <person name="Korhonen P.K."/>
            <person name="Edoardo P."/>
            <person name="Giuseppe L.R."/>
            <person name="Gasser R.B."/>
        </authorList>
    </citation>
    <scope>NUCLEOTIDE SEQUENCE [LARGE SCALE GENOMIC DNA]</scope>
    <source>
        <strain evidence="1">ISS1029</strain>
    </source>
</reference>
<proteinExistence type="predicted"/>
<accession>A0A0V1I0Q8</accession>
<name>A0A0V1I0Q8_9BILA</name>
<dbReference type="EMBL" id="JYDP01000011">
    <property type="protein sequence ID" value="KRZ16483.1"/>
    <property type="molecule type" value="Genomic_DNA"/>
</dbReference>